<gene>
    <name evidence="1" type="ORF">J8380_11300</name>
</gene>
<dbReference type="RefSeq" id="WP_210225744.1">
    <property type="nucleotide sequence ID" value="NZ_CP072800.1"/>
</dbReference>
<dbReference type="Proteomes" id="UP000672027">
    <property type="component" value="Chromosome"/>
</dbReference>
<dbReference type="Pfam" id="PF04365">
    <property type="entry name" value="BrnT_toxin"/>
    <property type="match status" value="1"/>
</dbReference>
<reference evidence="1 2" key="1">
    <citation type="submission" date="2021-04" db="EMBL/GenBank/DDBJ databases">
        <title>Genomics, taxonomy and metabolism of representatives of sulfur bacteria of the genus Thiothrix: Thiothrix fructosivorans QT, Thiothrix unzii A1T and three new species, Thiothrix subterranea sp. nov., Thiothrix litoralis sp. nov. and 'Candidatus Thiothrix anitrata' sp. nov.</title>
        <authorList>
            <person name="Ravin N.V."/>
            <person name="Smolyakov D."/>
            <person name="Rudenko T.S."/>
            <person name="Mardanov A.V."/>
            <person name="Beletsky A.V."/>
            <person name="Markov N.D."/>
            <person name="Fomenkov A.I."/>
            <person name="Roberts R.J."/>
            <person name="Karnachuk O.V."/>
            <person name="Novikov A."/>
            <person name="Grabovich M.Y."/>
        </authorList>
    </citation>
    <scope>NUCLEOTIDE SEQUENCE [LARGE SCALE GENOMIC DNA]</scope>
    <source>
        <strain evidence="1 2">A52</strain>
    </source>
</reference>
<proteinExistence type="predicted"/>
<dbReference type="InterPro" id="IPR038573">
    <property type="entry name" value="BrnT_sf"/>
</dbReference>
<accession>A0ABX7WYP4</accession>
<name>A0ABX7WYP4_9GAMM</name>
<sequence>MRIEYDPRKAASNLKKHKVSFEEAVESLHDPLARVISDPDCEGEARYILIGMSNSRRILLVIYAYRDEDDVIRLCVTNTISASPNPPAKFPT</sequence>
<organism evidence="1 2">
    <name type="scientific">Candidatus Thiothrix anitrata</name>
    <dbReference type="NCBI Taxonomy" id="2823902"/>
    <lineage>
        <taxon>Bacteria</taxon>
        <taxon>Pseudomonadati</taxon>
        <taxon>Pseudomonadota</taxon>
        <taxon>Gammaproteobacteria</taxon>
        <taxon>Thiotrichales</taxon>
        <taxon>Thiotrichaceae</taxon>
        <taxon>Thiothrix</taxon>
    </lineage>
</organism>
<dbReference type="Gene3D" id="3.10.450.530">
    <property type="entry name" value="Ribonuclease toxin, BrnT, of type II toxin-antitoxin system"/>
    <property type="match status" value="1"/>
</dbReference>
<dbReference type="InterPro" id="IPR007460">
    <property type="entry name" value="BrnT_toxin"/>
</dbReference>
<evidence type="ECO:0000313" key="2">
    <source>
        <dbReference type="Proteomes" id="UP000672027"/>
    </source>
</evidence>
<evidence type="ECO:0000313" key="1">
    <source>
        <dbReference type="EMBL" id="QTR48866.1"/>
    </source>
</evidence>
<keyword evidence="2" id="KW-1185">Reference proteome</keyword>
<dbReference type="EMBL" id="CP072800">
    <property type="protein sequence ID" value="QTR48866.1"/>
    <property type="molecule type" value="Genomic_DNA"/>
</dbReference>
<protein>
    <submittedName>
        <fullName evidence="1">BrnT family toxin</fullName>
    </submittedName>
</protein>